<dbReference type="Proteomes" id="UP000307380">
    <property type="component" value="Unassembled WGS sequence"/>
</dbReference>
<feature type="transmembrane region" description="Helical" evidence="1">
    <location>
        <begin position="83"/>
        <end position="102"/>
    </location>
</feature>
<dbReference type="Pfam" id="PF11361">
    <property type="entry name" value="DUF3159"/>
    <property type="match status" value="1"/>
</dbReference>
<evidence type="ECO:0000313" key="2">
    <source>
        <dbReference type="EMBL" id="THG35883.1"/>
    </source>
</evidence>
<dbReference type="EMBL" id="SSSN01000003">
    <property type="protein sequence ID" value="THG35883.1"/>
    <property type="molecule type" value="Genomic_DNA"/>
</dbReference>
<keyword evidence="1" id="KW-0812">Transmembrane</keyword>
<accession>A0A4S4FYF7</accession>
<dbReference type="PIRSF" id="PIRSF010219">
    <property type="entry name" value="UCP010219"/>
    <property type="match status" value="1"/>
</dbReference>
<keyword evidence="1" id="KW-1133">Transmembrane helix</keyword>
<keyword evidence="3" id="KW-1185">Reference proteome</keyword>
<sequence>MASAARRSGLGGVADGEPLTGHALLASMGGVRGIVEAVLPGLVFLTVYTFTRELVVSLIAPVVLGLVLAGVRLAQKQSAVQALGGLVGIAVCAVLALISGRAQDYYVPGFWIDAAYLVGFVISAVVGWPIIGLAVGFLMGDGVAWRLDRSKRRVLVWATLAWAGLFALRLIVQLPLYLAGNVDALGATRLIMGVPLYGLLLVLTWLMVRSIYPRPASVDTA</sequence>
<evidence type="ECO:0000256" key="1">
    <source>
        <dbReference type="SAM" id="Phobius"/>
    </source>
</evidence>
<proteinExistence type="predicted"/>
<protein>
    <submittedName>
        <fullName evidence="2">DUF3159 domain-containing protein</fullName>
    </submittedName>
</protein>
<feature type="transmembrane region" description="Helical" evidence="1">
    <location>
        <begin position="154"/>
        <end position="178"/>
    </location>
</feature>
<reference evidence="2 3" key="1">
    <citation type="submission" date="2019-04" db="EMBL/GenBank/DDBJ databases">
        <authorList>
            <person name="Jiang L."/>
        </authorList>
    </citation>
    <scope>NUCLEOTIDE SEQUENCE [LARGE SCALE GENOMIC DNA]</scope>
    <source>
        <strain evidence="2 3">YIM 131861</strain>
    </source>
</reference>
<keyword evidence="1" id="KW-0472">Membrane</keyword>
<comment type="caution">
    <text evidence="2">The sequence shown here is derived from an EMBL/GenBank/DDBJ whole genome shotgun (WGS) entry which is preliminary data.</text>
</comment>
<evidence type="ECO:0000313" key="3">
    <source>
        <dbReference type="Proteomes" id="UP000307380"/>
    </source>
</evidence>
<feature type="transmembrane region" description="Helical" evidence="1">
    <location>
        <begin position="54"/>
        <end position="71"/>
    </location>
</feature>
<feature type="transmembrane region" description="Helical" evidence="1">
    <location>
        <begin position="29"/>
        <end position="48"/>
    </location>
</feature>
<organism evidence="2 3">
    <name type="scientific">Orlajensenia flava</name>
    <dbReference type="NCBI Taxonomy" id="2565934"/>
    <lineage>
        <taxon>Bacteria</taxon>
        <taxon>Bacillati</taxon>
        <taxon>Actinomycetota</taxon>
        <taxon>Actinomycetes</taxon>
        <taxon>Micrococcales</taxon>
        <taxon>Microbacteriaceae</taxon>
        <taxon>Orlajensenia</taxon>
    </lineage>
</organism>
<dbReference type="OrthoDB" id="5244221at2"/>
<dbReference type="AlphaFoldDB" id="A0A4S4FYF7"/>
<gene>
    <name evidence="2" type="ORF">E6C70_04735</name>
</gene>
<feature type="transmembrane region" description="Helical" evidence="1">
    <location>
        <begin position="114"/>
        <end position="142"/>
    </location>
</feature>
<feature type="transmembrane region" description="Helical" evidence="1">
    <location>
        <begin position="190"/>
        <end position="208"/>
    </location>
</feature>
<dbReference type="InterPro" id="IPR016566">
    <property type="entry name" value="UCP010219"/>
</dbReference>
<name>A0A4S4FYF7_9MICO</name>